<evidence type="ECO:0000256" key="1">
    <source>
        <dbReference type="ARBA" id="ARBA00010343"/>
    </source>
</evidence>
<dbReference type="GO" id="GO:0003677">
    <property type="term" value="F:DNA binding"/>
    <property type="evidence" value="ECO:0007669"/>
    <property type="project" value="InterPro"/>
</dbReference>
<name>A0A0D8XRQ4_DICVI</name>
<reference evidence="2 3" key="1">
    <citation type="submission" date="2013-11" db="EMBL/GenBank/DDBJ databases">
        <title>Draft genome of the bovine lungworm Dictyocaulus viviparus.</title>
        <authorList>
            <person name="Mitreva M."/>
        </authorList>
    </citation>
    <scope>NUCLEOTIDE SEQUENCE [LARGE SCALE GENOMIC DNA]</scope>
    <source>
        <strain evidence="2 3">HannoverDv2000</strain>
    </source>
</reference>
<dbReference type="InterPro" id="IPR000164">
    <property type="entry name" value="Histone_H3/CENP-A"/>
</dbReference>
<dbReference type="Gene3D" id="1.10.20.10">
    <property type="entry name" value="Histone, subunit A"/>
    <property type="match status" value="1"/>
</dbReference>
<organism evidence="2 3">
    <name type="scientific">Dictyocaulus viviparus</name>
    <name type="common">Bovine lungworm</name>
    <dbReference type="NCBI Taxonomy" id="29172"/>
    <lineage>
        <taxon>Eukaryota</taxon>
        <taxon>Metazoa</taxon>
        <taxon>Ecdysozoa</taxon>
        <taxon>Nematoda</taxon>
        <taxon>Chromadorea</taxon>
        <taxon>Rhabditida</taxon>
        <taxon>Rhabditina</taxon>
        <taxon>Rhabditomorpha</taxon>
        <taxon>Strongyloidea</taxon>
        <taxon>Metastrongylidae</taxon>
        <taxon>Dictyocaulus</taxon>
    </lineage>
</organism>
<dbReference type="InterPro" id="IPR009072">
    <property type="entry name" value="Histone-fold"/>
</dbReference>
<reference evidence="3" key="2">
    <citation type="journal article" date="2016" name="Sci. Rep.">
        <title>Dictyocaulus viviparus genome, variome and transcriptome elucidate lungworm biology and support future intervention.</title>
        <authorList>
            <person name="McNulty S.N."/>
            <person name="Strube C."/>
            <person name="Rosa B.A."/>
            <person name="Martin J.C."/>
            <person name="Tyagi R."/>
            <person name="Choi Y.J."/>
            <person name="Wang Q."/>
            <person name="Hallsworth Pepin K."/>
            <person name="Zhang X."/>
            <person name="Ozersky P."/>
            <person name="Wilson R.K."/>
            <person name="Sternberg P.W."/>
            <person name="Gasser R.B."/>
            <person name="Mitreva M."/>
        </authorList>
    </citation>
    <scope>NUCLEOTIDE SEQUENCE [LARGE SCALE GENOMIC DNA]</scope>
    <source>
        <strain evidence="3">HannoverDv2000</strain>
    </source>
</reference>
<proteinExistence type="inferred from homology"/>
<dbReference type="OrthoDB" id="1930735at2759"/>
<dbReference type="SUPFAM" id="SSF47113">
    <property type="entry name" value="Histone-fold"/>
    <property type="match status" value="1"/>
</dbReference>
<protein>
    <recommendedName>
        <fullName evidence="4">Histone H2A/H2B/H3 domain-containing protein</fullName>
    </recommendedName>
</protein>
<dbReference type="Proteomes" id="UP000053766">
    <property type="component" value="Unassembled WGS sequence"/>
</dbReference>
<gene>
    <name evidence="2" type="ORF">DICVIV_06768</name>
</gene>
<keyword evidence="3" id="KW-1185">Reference proteome</keyword>
<dbReference type="AlphaFoldDB" id="A0A0D8XRQ4"/>
<evidence type="ECO:0000313" key="2">
    <source>
        <dbReference type="EMBL" id="KJH47180.1"/>
    </source>
</evidence>
<dbReference type="PANTHER" id="PTHR11426">
    <property type="entry name" value="HISTONE H3"/>
    <property type="match status" value="1"/>
</dbReference>
<comment type="similarity">
    <text evidence="1">Belongs to the histone H3 family.</text>
</comment>
<evidence type="ECO:0000313" key="3">
    <source>
        <dbReference type="Proteomes" id="UP000053766"/>
    </source>
</evidence>
<dbReference type="GO" id="GO:0030527">
    <property type="term" value="F:structural constituent of chromatin"/>
    <property type="evidence" value="ECO:0007669"/>
    <property type="project" value="InterPro"/>
</dbReference>
<evidence type="ECO:0008006" key="4">
    <source>
        <dbReference type="Google" id="ProtNLM"/>
    </source>
</evidence>
<dbReference type="EMBL" id="KN716318">
    <property type="protein sequence ID" value="KJH47180.1"/>
    <property type="molecule type" value="Genomic_DNA"/>
</dbReference>
<accession>A0A0D8XRQ4</accession>
<dbReference type="GO" id="GO:0046982">
    <property type="term" value="F:protein heterodimerization activity"/>
    <property type="evidence" value="ECO:0007669"/>
    <property type="project" value="InterPro"/>
</dbReference>
<dbReference type="PRINTS" id="PR00622">
    <property type="entry name" value="HISTONEH3"/>
</dbReference>
<dbReference type="GO" id="GO:0000786">
    <property type="term" value="C:nucleosome"/>
    <property type="evidence" value="ECO:0007669"/>
    <property type="project" value="InterPro"/>
</dbReference>
<dbReference type="STRING" id="29172.A0A0D8XRQ4"/>
<sequence>MGVFHKERKHCKFCLVAATQKLAPASGGVQKLHRYRPETVALRSIRRYQKSTGLGIQRSPL</sequence>